<dbReference type="InterPro" id="IPR013103">
    <property type="entry name" value="RVT_2"/>
</dbReference>
<evidence type="ECO:0000313" key="4">
    <source>
        <dbReference type="EMBL" id="RZB57491.1"/>
    </source>
</evidence>
<feature type="compositionally biased region" description="Low complexity" evidence="1">
    <location>
        <begin position="159"/>
        <end position="210"/>
    </location>
</feature>
<dbReference type="Proteomes" id="UP000289340">
    <property type="component" value="Chromosome 17"/>
</dbReference>
<keyword evidence="5" id="KW-1185">Reference proteome</keyword>
<dbReference type="SUPFAM" id="SSF56672">
    <property type="entry name" value="DNA/RNA polymerases"/>
    <property type="match status" value="1"/>
</dbReference>
<dbReference type="CDD" id="cd09272">
    <property type="entry name" value="RNase_HI_RT_Ty1"/>
    <property type="match status" value="1"/>
</dbReference>
<dbReference type="AlphaFoldDB" id="A0A445G8L8"/>
<evidence type="ECO:0000313" key="5">
    <source>
        <dbReference type="Proteomes" id="UP000289340"/>
    </source>
</evidence>
<dbReference type="GO" id="GO:0033615">
    <property type="term" value="P:mitochondrial proton-transporting ATP synthase complex assembly"/>
    <property type="evidence" value="ECO:0007669"/>
    <property type="project" value="TreeGrafter"/>
</dbReference>
<keyword evidence="4" id="KW-0808">Transferase</keyword>
<feature type="domain" description="Reverse transcriptase Ty1/copia-type" evidence="2">
    <location>
        <begin position="292"/>
        <end position="366"/>
    </location>
</feature>
<feature type="region of interest" description="Disordered" evidence="1">
    <location>
        <begin position="632"/>
        <end position="655"/>
    </location>
</feature>
<keyword evidence="4" id="KW-0548">Nucleotidyltransferase</keyword>
<dbReference type="EC" id="2.7.7.7" evidence="4"/>
<protein>
    <submittedName>
        <fullName evidence="4">Retrovirus-related Pol polyprotein from transposon RE2</fullName>
        <ecNumber evidence="4">2.7.7.7</ecNumber>
    </submittedName>
</protein>
<reference evidence="4 5" key="1">
    <citation type="submission" date="2018-09" db="EMBL/GenBank/DDBJ databases">
        <title>A high-quality reference genome of wild soybean provides a powerful tool to mine soybean genomes.</title>
        <authorList>
            <person name="Xie M."/>
            <person name="Chung C.Y.L."/>
            <person name="Li M.-W."/>
            <person name="Wong F.-L."/>
            <person name="Chan T.-F."/>
            <person name="Lam H.-M."/>
        </authorList>
    </citation>
    <scope>NUCLEOTIDE SEQUENCE [LARGE SCALE GENOMIC DNA]</scope>
    <source>
        <strain evidence="5">cv. W05</strain>
        <tissue evidence="4">Hypocotyl of etiolated seedlings</tissue>
    </source>
</reference>
<evidence type="ECO:0000259" key="2">
    <source>
        <dbReference type="Pfam" id="PF07727"/>
    </source>
</evidence>
<dbReference type="InterPro" id="IPR009724">
    <property type="entry name" value="TMEM70"/>
</dbReference>
<gene>
    <name evidence="4" type="ORF">D0Y65_046249</name>
</gene>
<dbReference type="PANTHER" id="PTHR13281:SF0">
    <property type="entry name" value="TRANSMEMBRANE PROTEIN 70, MITOCHONDRIAL"/>
    <property type="match status" value="1"/>
</dbReference>
<dbReference type="InterPro" id="IPR043502">
    <property type="entry name" value="DNA/RNA_pol_sf"/>
</dbReference>
<dbReference type="PANTHER" id="PTHR13281">
    <property type="entry name" value="TRANSMEMBRANE PROTEIN 70, MITOCHONDRIAL"/>
    <property type="match status" value="1"/>
</dbReference>
<feature type="compositionally biased region" description="Polar residues" evidence="1">
    <location>
        <begin position="146"/>
        <end position="157"/>
    </location>
</feature>
<organism evidence="4 5">
    <name type="scientific">Glycine soja</name>
    <name type="common">Wild soybean</name>
    <dbReference type="NCBI Taxonomy" id="3848"/>
    <lineage>
        <taxon>Eukaryota</taxon>
        <taxon>Viridiplantae</taxon>
        <taxon>Streptophyta</taxon>
        <taxon>Embryophyta</taxon>
        <taxon>Tracheophyta</taxon>
        <taxon>Spermatophyta</taxon>
        <taxon>Magnoliopsida</taxon>
        <taxon>eudicotyledons</taxon>
        <taxon>Gunneridae</taxon>
        <taxon>Pentapetalae</taxon>
        <taxon>rosids</taxon>
        <taxon>fabids</taxon>
        <taxon>Fabales</taxon>
        <taxon>Fabaceae</taxon>
        <taxon>Papilionoideae</taxon>
        <taxon>50 kb inversion clade</taxon>
        <taxon>NPAAA clade</taxon>
        <taxon>indigoferoid/millettioid clade</taxon>
        <taxon>Phaseoleae</taxon>
        <taxon>Glycine</taxon>
        <taxon>Glycine subgen. Soja</taxon>
    </lineage>
</organism>
<sequence length="811" mass="90302">MGLSLLSHSSLPYHYWDHAFHTAVYIINRLPASHNHCIPLKVLFNNVPDYNFLRAFGCACYPLLTPYNNPKFQYRSKECIFLGYSTSHRGYKCLDNKSGRIYISKDVLFNEKHFPYQITPPTTCSPNQTVTSAAPLGVVNHIPLQTPHTPNNLTPNKQPTPHTPTTFPSHTSSPYISASASPTPTLPSTASSTIDPNSTPTSSPSPTTNTHHMLTRSKTGHLKPPLFPTINLTTIEPTTVQQALSSIHWTEAMQQEYQALQANKTWSLVPLPPHKRAIGCKWIFRIKENPDDDIIITGSSNTAINLIVNKLNATFSLKQLGTLEYFLGIECKLTPSGALHLSQAKYIRDILHRAGMEDCKGISTPLPANLKLSKTGADPFDNPTLYRSIVGVLQYATIIRPELGYSVNKVCQFFAQPLVYHWSAVKRILRYLKGSIDHGLTLLPATTSAPLSINAFCDADWASDIDDRRSTSEAEYRSLAHAASEVLWLQSLLHELKVPIPPPVIYCDNQSAVAISHKPVLHSRTEHMELDIFFVREKVLNKSLVVSYIPAQLQVADILTKSLSKHLFYNFRSKLRVLSTAELVGGVLERSLKFTYRCFGSSTCQRPISPNPSFKTSSHLAIFQRRWASQIPTTEEDDKISIGPRSGGQPGEGDKETGVVYYGPISNTIKKVKLLSLSTCCLSVSLGPVITFMTSPDMNVILKGAVASSVIFLSATTTAALHWFVSPYVHKLRWQPGSDSFEVEMLSWLATYIPKTIKFSDIRPPQTNRPFVTFKANGNFYFVDAEHCHNKALLARLTPKEVSNESPFKNL</sequence>
<evidence type="ECO:0000259" key="3">
    <source>
        <dbReference type="Pfam" id="PF25597"/>
    </source>
</evidence>
<feature type="region of interest" description="Disordered" evidence="1">
    <location>
        <begin position="141"/>
        <end position="225"/>
    </location>
</feature>
<feature type="domain" description="Retroviral polymerase SH3-like" evidence="3">
    <location>
        <begin position="58"/>
        <end position="119"/>
    </location>
</feature>
<name>A0A445G8L8_GLYSO</name>
<dbReference type="InterPro" id="IPR057670">
    <property type="entry name" value="SH3_retrovirus"/>
</dbReference>
<dbReference type="Pfam" id="PF06979">
    <property type="entry name" value="TMEM70"/>
    <property type="match status" value="1"/>
</dbReference>
<proteinExistence type="predicted"/>
<dbReference type="GO" id="GO:0031966">
    <property type="term" value="C:mitochondrial membrane"/>
    <property type="evidence" value="ECO:0007669"/>
    <property type="project" value="TreeGrafter"/>
</dbReference>
<accession>A0A445G8L8</accession>
<dbReference type="EMBL" id="QZWG01000017">
    <property type="protein sequence ID" value="RZB57491.1"/>
    <property type="molecule type" value="Genomic_DNA"/>
</dbReference>
<comment type="caution">
    <text evidence="4">The sequence shown here is derived from an EMBL/GenBank/DDBJ whole genome shotgun (WGS) entry which is preliminary data.</text>
</comment>
<dbReference type="Pfam" id="PF07727">
    <property type="entry name" value="RVT_2"/>
    <property type="match status" value="1"/>
</dbReference>
<dbReference type="GO" id="GO:0003887">
    <property type="term" value="F:DNA-directed DNA polymerase activity"/>
    <property type="evidence" value="ECO:0007669"/>
    <property type="project" value="UniProtKB-EC"/>
</dbReference>
<dbReference type="Pfam" id="PF25597">
    <property type="entry name" value="SH3_retrovirus"/>
    <property type="match status" value="1"/>
</dbReference>
<dbReference type="InterPro" id="IPR045325">
    <property type="entry name" value="TMEM70/TMEM186/TMEM223"/>
</dbReference>
<evidence type="ECO:0000256" key="1">
    <source>
        <dbReference type="SAM" id="MobiDB-lite"/>
    </source>
</evidence>